<dbReference type="RefSeq" id="WP_147424438.1">
    <property type="nucleotide sequence ID" value="NZ_RBID01000011.1"/>
</dbReference>
<feature type="region of interest" description="Disordered" evidence="1">
    <location>
        <begin position="138"/>
        <end position="163"/>
    </location>
</feature>
<protein>
    <submittedName>
        <fullName evidence="2">Uncharacterized protein</fullName>
    </submittedName>
</protein>
<gene>
    <name evidence="2" type="ORF">C8E02_0968</name>
</gene>
<proteinExistence type="predicted"/>
<dbReference type="EMBL" id="RBID01000011">
    <property type="protein sequence ID" value="RKQ61201.1"/>
    <property type="molecule type" value="Genomic_DNA"/>
</dbReference>
<sequence length="163" mass="18231">MEQPINQEDMDRLQEQMHAEWTAETFLMGNLIKAATRQLKELAMPFSKMDQDAQEKVLERVHEDISKAVLEAVNVIATGNRIHFRTAVKSVQFVEDEVKVQLTCVNSIEAHHLANKAGGIVMVVLEDGKRYLEVGDALEGEPDQPPLFDTSTAGSGWQEREAA</sequence>
<evidence type="ECO:0000256" key="1">
    <source>
        <dbReference type="SAM" id="MobiDB-lite"/>
    </source>
</evidence>
<organism evidence="2 3">
    <name type="scientific">Vogesella indigofera</name>
    <name type="common">Pseudomonas indigofera</name>
    <dbReference type="NCBI Taxonomy" id="45465"/>
    <lineage>
        <taxon>Bacteria</taxon>
        <taxon>Pseudomonadati</taxon>
        <taxon>Pseudomonadota</taxon>
        <taxon>Betaproteobacteria</taxon>
        <taxon>Neisseriales</taxon>
        <taxon>Chromobacteriaceae</taxon>
        <taxon>Vogesella</taxon>
    </lineage>
</organism>
<dbReference type="Proteomes" id="UP000279384">
    <property type="component" value="Unassembled WGS sequence"/>
</dbReference>
<dbReference type="AlphaFoldDB" id="A0A495BJY0"/>
<evidence type="ECO:0000313" key="2">
    <source>
        <dbReference type="EMBL" id="RKQ61201.1"/>
    </source>
</evidence>
<evidence type="ECO:0000313" key="3">
    <source>
        <dbReference type="Proteomes" id="UP000279384"/>
    </source>
</evidence>
<accession>A0A495BJY0</accession>
<comment type="caution">
    <text evidence="2">The sequence shown here is derived from an EMBL/GenBank/DDBJ whole genome shotgun (WGS) entry which is preliminary data.</text>
</comment>
<name>A0A495BJY0_VOGIN</name>
<reference evidence="2 3" key="1">
    <citation type="submission" date="2018-10" db="EMBL/GenBank/DDBJ databases">
        <title>Genomic Encyclopedia of Type Strains, Phase IV (KMG-IV): sequencing the most valuable type-strain genomes for metagenomic binning, comparative biology and taxonomic classification.</title>
        <authorList>
            <person name="Goeker M."/>
        </authorList>
    </citation>
    <scope>NUCLEOTIDE SEQUENCE [LARGE SCALE GENOMIC DNA]</scope>
    <source>
        <strain evidence="2 3">DSM 3303</strain>
    </source>
</reference>